<dbReference type="PANTHER" id="PTHR30222:SF17">
    <property type="entry name" value="SPERMIDINE_PUTRESCINE-BINDING PERIPLASMIC PROTEIN"/>
    <property type="match status" value="1"/>
</dbReference>
<keyword evidence="4" id="KW-0574">Periplasm</keyword>
<comment type="subcellular location">
    <subcellularLocation>
        <location evidence="1">Periplasm</location>
    </subcellularLocation>
</comment>
<proteinExistence type="predicted"/>
<keyword evidence="6" id="KW-1185">Reference proteome</keyword>
<sequence>MAAAAAWPMAARAGNDVLRVLAWPGYAEPEVVAEFERRHGCRVEVSEIDSDATLWQRVRERNGADFDVFAVNTAELQRYLRANLALPLTPALLPLLSRQEDRFRDVSALPGIARNGQRWAVPFAWAEMGLIHDRRRCPEPPDSIHALWDSRWRGQVLAYNGGTHNFSLAAQALGWPDPFQIAELQWTPAVHKLIALRRNVSGFYTQPEEAVRLFRQRQAAIMFANYGTQQLHLLRAAGVDAGYVIPREGALAWLDCWVMARGARNTALAHAWINHLLDQPASDLLRQRQGLNNTTGGGLSPQGGGRLVWLAPVESEDRRSRLWSRIFSGDNATKVLGT</sequence>
<evidence type="ECO:0000256" key="4">
    <source>
        <dbReference type="ARBA" id="ARBA00022764"/>
    </source>
</evidence>
<evidence type="ECO:0000256" key="3">
    <source>
        <dbReference type="ARBA" id="ARBA00022729"/>
    </source>
</evidence>
<dbReference type="SUPFAM" id="SSF53850">
    <property type="entry name" value="Periplasmic binding protein-like II"/>
    <property type="match status" value="1"/>
</dbReference>
<comment type="caution">
    <text evidence="5">The sequence shown here is derived from an EMBL/GenBank/DDBJ whole genome shotgun (WGS) entry which is preliminary data.</text>
</comment>
<dbReference type="Proteomes" id="UP001379945">
    <property type="component" value="Unassembled WGS sequence"/>
</dbReference>
<evidence type="ECO:0000313" key="6">
    <source>
        <dbReference type="Proteomes" id="UP001379945"/>
    </source>
</evidence>
<dbReference type="InterPro" id="IPR006059">
    <property type="entry name" value="SBP"/>
</dbReference>
<dbReference type="PRINTS" id="PR00909">
    <property type="entry name" value="SPERMDNBNDNG"/>
</dbReference>
<dbReference type="Gene3D" id="3.40.190.10">
    <property type="entry name" value="Periplasmic binding protein-like II"/>
    <property type="match status" value="2"/>
</dbReference>
<evidence type="ECO:0000256" key="2">
    <source>
        <dbReference type="ARBA" id="ARBA00022448"/>
    </source>
</evidence>
<keyword evidence="2" id="KW-0813">Transport</keyword>
<name>A0ABU9C5U1_9BURK</name>
<protein>
    <submittedName>
        <fullName evidence="5">Extracellular solute-binding protein</fullName>
    </submittedName>
</protein>
<dbReference type="InterPro" id="IPR001188">
    <property type="entry name" value="Sperm_putr-bd"/>
</dbReference>
<dbReference type="EMBL" id="JBBUTI010000008">
    <property type="protein sequence ID" value="MEK8047264.1"/>
    <property type="molecule type" value="Genomic_DNA"/>
</dbReference>
<dbReference type="RefSeq" id="WP_341399567.1">
    <property type="nucleotide sequence ID" value="NZ_JBBUTI010000008.1"/>
</dbReference>
<evidence type="ECO:0000313" key="5">
    <source>
        <dbReference type="EMBL" id="MEK8047264.1"/>
    </source>
</evidence>
<dbReference type="PANTHER" id="PTHR30222">
    <property type="entry name" value="SPERMIDINE/PUTRESCINE-BINDING PERIPLASMIC PROTEIN"/>
    <property type="match status" value="1"/>
</dbReference>
<dbReference type="Pfam" id="PF13416">
    <property type="entry name" value="SBP_bac_8"/>
    <property type="match status" value="1"/>
</dbReference>
<organism evidence="5 6">
    <name type="scientific">Ideonella margarita</name>
    <dbReference type="NCBI Taxonomy" id="2984191"/>
    <lineage>
        <taxon>Bacteria</taxon>
        <taxon>Pseudomonadati</taxon>
        <taxon>Pseudomonadota</taxon>
        <taxon>Betaproteobacteria</taxon>
        <taxon>Burkholderiales</taxon>
        <taxon>Sphaerotilaceae</taxon>
        <taxon>Ideonella</taxon>
    </lineage>
</organism>
<evidence type="ECO:0000256" key="1">
    <source>
        <dbReference type="ARBA" id="ARBA00004418"/>
    </source>
</evidence>
<reference evidence="5 6" key="1">
    <citation type="submission" date="2024-04" db="EMBL/GenBank/DDBJ databases">
        <title>Novel species of the genus Ideonella isolated from streams.</title>
        <authorList>
            <person name="Lu H."/>
        </authorList>
    </citation>
    <scope>NUCLEOTIDE SEQUENCE [LARGE SCALE GENOMIC DNA]</scope>
    <source>
        <strain evidence="5 6">LYT19W</strain>
    </source>
</reference>
<accession>A0ABU9C5U1</accession>
<keyword evidence="3" id="KW-0732">Signal</keyword>
<gene>
    <name evidence="5" type="ORF">AACH00_12965</name>
</gene>